<dbReference type="Proteomes" id="UP000000361">
    <property type="component" value="Chromosome 2"/>
</dbReference>
<sequence>MRVHIRRMIPPRFDVTPEQIDRVVATFYAAIRRHEVLGPVFAGHVADWPEHEAKIARFWRNAILYERGYDGNPMQVHMRAGDVKAQHFAPWLMLFDETLRRTLPAETARAWSALAHRIGAGLRMGVEDLRERRPGPPVLR</sequence>
<dbReference type="CDD" id="cd08916">
    <property type="entry name" value="TrHb3_P"/>
    <property type="match status" value="1"/>
</dbReference>
<gene>
    <name evidence="1" type="ordered locus">Pden_3614</name>
</gene>
<dbReference type="STRING" id="318586.Pden_3614"/>
<dbReference type="InterPro" id="IPR009050">
    <property type="entry name" value="Globin-like_sf"/>
</dbReference>
<keyword evidence="2" id="KW-1185">Reference proteome</keyword>
<reference evidence="2" key="1">
    <citation type="submission" date="2006-12" db="EMBL/GenBank/DDBJ databases">
        <title>Complete sequence of chromosome 2 of Paracoccus denitrificans PD1222.</title>
        <authorList>
            <person name="Copeland A."/>
            <person name="Lucas S."/>
            <person name="Lapidus A."/>
            <person name="Barry K."/>
            <person name="Detter J.C."/>
            <person name="Glavina del Rio T."/>
            <person name="Hammon N."/>
            <person name="Israni S."/>
            <person name="Dalin E."/>
            <person name="Tice H."/>
            <person name="Pitluck S."/>
            <person name="Munk A.C."/>
            <person name="Brettin T."/>
            <person name="Bruce D."/>
            <person name="Han C."/>
            <person name="Tapia R."/>
            <person name="Gilna P."/>
            <person name="Schmutz J."/>
            <person name="Larimer F."/>
            <person name="Land M."/>
            <person name="Hauser L."/>
            <person name="Kyrpides N."/>
            <person name="Lykidis A."/>
            <person name="Spiro S."/>
            <person name="Richardson D.J."/>
            <person name="Moir J.W.B."/>
            <person name="Ferguson S.J."/>
            <person name="van Spanning R.J.M."/>
            <person name="Richardson P."/>
        </authorList>
    </citation>
    <scope>NUCLEOTIDE SEQUENCE [LARGE SCALE GENOMIC DNA]</scope>
    <source>
        <strain evidence="2">Pd 1222</strain>
    </source>
</reference>
<dbReference type="EMBL" id="CP000490">
    <property type="protein sequence ID" value="ABL71681.1"/>
    <property type="molecule type" value="Genomic_DNA"/>
</dbReference>
<dbReference type="Gene3D" id="1.10.490.10">
    <property type="entry name" value="Globins"/>
    <property type="match status" value="1"/>
</dbReference>
<name>A1B837_PARDP</name>
<dbReference type="SUPFAM" id="SSF46458">
    <property type="entry name" value="Globin-like"/>
    <property type="match status" value="1"/>
</dbReference>
<dbReference type="EnsemblBacteria" id="ABL71681">
    <property type="protein sequence ID" value="ABL71681"/>
    <property type="gene ID" value="Pden_3614"/>
</dbReference>
<evidence type="ECO:0000313" key="1">
    <source>
        <dbReference type="EMBL" id="ABL71681.1"/>
    </source>
</evidence>
<evidence type="ECO:0000313" key="2">
    <source>
        <dbReference type="Proteomes" id="UP000000361"/>
    </source>
</evidence>
<evidence type="ECO:0008006" key="3">
    <source>
        <dbReference type="Google" id="ProtNLM"/>
    </source>
</evidence>
<dbReference type="KEGG" id="pde:Pden_3614"/>
<dbReference type="HOGENOM" id="CLU_104957_4_1_5"/>
<dbReference type="AlphaFoldDB" id="A1B837"/>
<dbReference type="eggNOG" id="COG2346">
    <property type="taxonomic scope" value="Bacteria"/>
</dbReference>
<proteinExistence type="predicted"/>
<protein>
    <recommendedName>
        <fullName evidence="3">Globin family protein</fullName>
    </recommendedName>
</protein>
<organism evidence="1 2">
    <name type="scientific">Paracoccus denitrificans (strain Pd 1222)</name>
    <dbReference type="NCBI Taxonomy" id="318586"/>
    <lineage>
        <taxon>Bacteria</taxon>
        <taxon>Pseudomonadati</taxon>
        <taxon>Pseudomonadota</taxon>
        <taxon>Alphaproteobacteria</taxon>
        <taxon>Rhodobacterales</taxon>
        <taxon>Paracoccaceae</taxon>
        <taxon>Paracoccus</taxon>
    </lineage>
</organism>
<dbReference type="InterPro" id="IPR012292">
    <property type="entry name" value="Globin/Proto"/>
</dbReference>
<accession>A1B837</accession>
<dbReference type="GO" id="GO:0019825">
    <property type="term" value="F:oxygen binding"/>
    <property type="evidence" value="ECO:0007669"/>
    <property type="project" value="InterPro"/>
</dbReference>
<dbReference type="GO" id="GO:0020037">
    <property type="term" value="F:heme binding"/>
    <property type="evidence" value="ECO:0007669"/>
    <property type="project" value="InterPro"/>
</dbReference>